<organism evidence="2">
    <name type="scientific">Menopon gallinae</name>
    <name type="common">poultry shaft louse</name>
    <dbReference type="NCBI Taxonomy" id="328185"/>
    <lineage>
        <taxon>Eukaryota</taxon>
        <taxon>Metazoa</taxon>
        <taxon>Ecdysozoa</taxon>
        <taxon>Arthropoda</taxon>
        <taxon>Hexapoda</taxon>
        <taxon>Insecta</taxon>
        <taxon>Pterygota</taxon>
        <taxon>Neoptera</taxon>
        <taxon>Paraneoptera</taxon>
        <taxon>Psocodea</taxon>
        <taxon>Troctomorpha</taxon>
        <taxon>Phthiraptera</taxon>
        <taxon>Amblycera</taxon>
        <taxon>Menoponidae</taxon>
        <taxon>Menopon</taxon>
    </lineage>
</organism>
<reference evidence="2" key="1">
    <citation type="journal article" date="2024" name="Gigascience">
        <title>Chromosome-level genome of the poultry shaft louse Menopon gallinae provides insight into the host-switching and adaptive evolution of parasitic lice.</title>
        <authorList>
            <person name="Xu Y."/>
            <person name="Ma L."/>
            <person name="Liu S."/>
            <person name="Liang Y."/>
            <person name="Liu Q."/>
            <person name="He Z."/>
            <person name="Tian L."/>
            <person name="Duan Y."/>
            <person name="Cai W."/>
            <person name="Li H."/>
            <person name="Song F."/>
        </authorList>
    </citation>
    <scope>NUCLEOTIDE SEQUENCE</scope>
    <source>
        <strain evidence="2">Cailab_2023a</strain>
    </source>
</reference>
<comment type="caution">
    <text evidence="2">The sequence shown here is derived from an EMBL/GenBank/DDBJ whole genome shotgun (WGS) entry which is preliminary data.</text>
</comment>
<dbReference type="EMBL" id="JARGDH010000005">
    <property type="protein sequence ID" value="KAL0267512.1"/>
    <property type="molecule type" value="Genomic_DNA"/>
</dbReference>
<evidence type="ECO:0000313" key="2">
    <source>
        <dbReference type="EMBL" id="KAL0267512.1"/>
    </source>
</evidence>
<dbReference type="AlphaFoldDB" id="A0AAW2HCG3"/>
<accession>A0AAW2HCG3</accession>
<proteinExistence type="predicted"/>
<gene>
    <name evidence="2" type="ORF">PYX00_009764</name>
</gene>
<sequence length="169" mass="19077">MASGKSRCRRLKTRKWWCDSDISSEDDYLLGVDVPSADLCISPSVIWYSLVSIVSNTKICRRELPHPRKRLERVPSEVICWTLKTHTAWSLVLHNSTETWVAITGQTSGIRFTDDDDDRKYNRPSILLLLVILLSTVLYTAPPLMLSWSLSGLNTYKTTASAMTSITAV</sequence>
<keyword evidence="1" id="KW-0472">Membrane</keyword>
<evidence type="ECO:0000256" key="1">
    <source>
        <dbReference type="SAM" id="Phobius"/>
    </source>
</evidence>
<protein>
    <submittedName>
        <fullName evidence="2">Uncharacterized protein</fullName>
    </submittedName>
</protein>
<keyword evidence="1" id="KW-0812">Transmembrane</keyword>
<keyword evidence="1" id="KW-1133">Transmembrane helix</keyword>
<feature type="transmembrane region" description="Helical" evidence="1">
    <location>
        <begin position="126"/>
        <end position="146"/>
    </location>
</feature>
<name>A0AAW2HCG3_9NEOP</name>